<protein>
    <recommendedName>
        <fullName evidence="1">non-specific serine/threonine protein kinase</fullName>
        <ecNumber evidence="1">2.7.11.1</ecNumber>
    </recommendedName>
</protein>
<accession>A0ABQ6WUY0</accession>
<dbReference type="EC" id="2.7.11.1" evidence="1"/>
<dbReference type="Pfam" id="PF00069">
    <property type="entry name" value="Pkinase"/>
    <property type="match status" value="1"/>
</dbReference>
<gene>
    <name evidence="3" type="ORF">BDV36DRAFT_292796</name>
</gene>
<evidence type="ECO:0000313" key="3">
    <source>
        <dbReference type="EMBL" id="KAE8420863.1"/>
    </source>
</evidence>
<dbReference type="PROSITE" id="PS00108">
    <property type="entry name" value="PROTEIN_KINASE_ST"/>
    <property type="match status" value="1"/>
</dbReference>
<dbReference type="Gene3D" id="1.10.510.10">
    <property type="entry name" value="Transferase(Phosphotransferase) domain 1"/>
    <property type="match status" value="1"/>
</dbReference>
<feature type="domain" description="Protein kinase" evidence="2">
    <location>
        <begin position="28"/>
        <end position="313"/>
    </location>
</feature>
<organism evidence="3 4">
    <name type="scientific">Aspergillus pseudocaelatus</name>
    <dbReference type="NCBI Taxonomy" id="1825620"/>
    <lineage>
        <taxon>Eukaryota</taxon>
        <taxon>Fungi</taxon>
        <taxon>Dikarya</taxon>
        <taxon>Ascomycota</taxon>
        <taxon>Pezizomycotina</taxon>
        <taxon>Eurotiomycetes</taxon>
        <taxon>Eurotiomycetidae</taxon>
        <taxon>Eurotiales</taxon>
        <taxon>Aspergillaceae</taxon>
        <taxon>Aspergillus</taxon>
        <taxon>Aspergillus subgen. Circumdati</taxon>
    </lineage>
</organism>
<evidence type="ECO:0000259" key="2">
    <source>
        <dbReference type="PROSITE" id="PS50011"/>
    </source>
</evidence>
<dbReference type="InterPro" id="IPR008271">
    <property type="entry name" value="Ser/Thr_kinase_AS"/>
</dbReference>
<keyword evidence="4" id="KW-1185">Reference proteome</keyword>
<sequence length="363" mass="42269">MVRINRNFPDNSTVPLIWLKYLRVGSKYRIRRKIGSGGFGEVYIGRPILGSSEELQLMGSLGTNIVSGGEVAIKLESTTAKHHQLEHETDVYRLLAGCVGIPMVHWFGTQCGYNAMVMDLLGPSLENLFNFCNWKFSLKTVLLIADQLISRIEHVHTESFIHRDLKPENFLMGVKRHGNLVNLVDFDLARRYRDPKTYQHIPYIQNRQFAGTVRYASVYAHLGIEQSRRDDMESLAYILVYLYRGALPWQGLKAATKQQKRGLVLRKKLGTSTEALCRRLPNGFLEYLNYTRCLRFHDKPDYNYLRRIFRALFVRESFQYDHVFDWTVAKYQKNPCLITNAGNQKRDQDDDHQALAHHYWHCH</sequence>
<proteinExistence type="predicted"/>
<dbReference type="InterPro" id="IPR050235">
    <property type="entry name" value="CK1_Ser-Thr_kinase"/>
</dbReference>
<dbReference type="PANTHER" id="PTHR11909">
    <property type="entry name" value="CASEIN KINASE-RELATED"/>
    <property type="match status" value="1"/>
</dbReference>
<dbReference type="EMBL" id="ML735705">
    <property type="protein sequence ID" value="KAE8420863.1"/>
    <property type="molecule type" value="Genomic_DNA"/>
</dbReference>
<evidence type="ECO:0000313" key="4">
    <source>
        <dbReference type="Proteomes" id="UP000325395"/>
    </source>
</evidence>
<reference evidence="3 4" key="1">
    <citation type="submission" date="2019-04" db="EMBL/GenBank/DDBJ databases">
        <authorList>
            <consortium name="DOE Joint Genome Institute"/>
            <person name="Mondo S."/>
            <person name="Kjaerbolling I."/>
            <person name="Vesth T."/>
            <person name="Frisvad J.C."/>
            <person name="Nybo J.L."/>
            <person name="Theobald S."/>
            <person name="Kildgaard S."/>
            <person name="Isbrandt T."/>
            <person name="Kuo A."/>
            <person name="Sato A."/>
            <person name="Lyhne E.K."/>
            <person name="Kogle M.E."/>
            <person name="Wiebenga A."/>
            <person name="Kun R.S."/>
            <person name="Lubbers R.J."/>
            <person name="Makela M.R."/>
            <person name="Barry K."/>
            <person name="Chovatia M."/>
            <person name="Clum A."/>
            <person name="Daum C."/>
            <person name="Haridas S."/>
            <person name="He G."/>
            <person name="LaButti K."/>
            <person name="Lipzen A."/>
            <person name="Riley R."/>
            <person name="Salamov A."/>
            <person name="Simmons B.A."/>
            <person name="Magnuson J.K."/>
            <person name="Henrissat B."/>
            <person name="Mortensen U.H."/>
            <person name="Larsen T.O."/>
            <person name="Devries R.P."/>
            <person name="Grigoriev I.V."/>
            <person name="Machida M."/>
            <person name="Baker S.E."/>
            <person name="Andersen M.R."/>
            <person name="Cantor M.N."/>
            <person name="Hua S.X."/>
        </authorList>
    </citation>
    <scope>NUCLEOTIDE SEQUENCE [LARGE SCALE GENOMIC DNA]</scope>
    <source>
        <strain evidence="3 4">CBS 117616</strain>
    </source>
</reference>
<name>A0ABQ6WUY0_9EURO</name>
<dbReference type="SMART" id="SM00220">
    <property type="entry name" value="S_TKc"/>
    <property type="match status" value="1"/>
</dbReference>
<evidence type="ECO:0000256" key="1">
    <source>
        <dbReference type="ARBA" id="ARBA00012513"/>
    </source>
</evidence>
<dbReference type="InterPro" id="IPR000719">
    <property type="entry name" value="Prot_kinase_dom"/>
</dbReference>
<dbReference type="InterPro" id="IPR011009">
    <property type="entry name" value="Kinase-like_dom_sf"/>
</dbReference>
<dbReference type="Proteomes" id="UP000325395">
    <property type="component" value="Unassembled WGS sequence"/>
</dbReference>
<dbReference type="SUPFAM" id="SSF56112">
    <property type="entry name" value="Protein kinase-like (PK-like)"/>
    <property type="match status" value="1"/>
</dbReference>
<dbReference type="PROSITE" id="PS50011">
    <property type="entry name" value="PROTEIN_KINASE_DOM"/>
    <property type="match status" value="1"/>
</dbReference>